<keyword evidence="2" id="KW-0378">Hydrolase</keyword>
<feature type="compositionally biased region" description="Basic residues" evidence="1">
    <location>
        <begin position="50"/>
        <end position="69"/>
    </location>
</feature>
<dbReference type="EMBL" id="CADCTL010000028">
    <property type="protein sequence ID" value="CAA9216182.1"/>
    <property type="molecule type" value="Genomic_DNA"/>
</dbReference>
<proteinExistence type="predicted"/>
<sequence length="423" mass="45689">GGGLGDDAARRRLGALAGAVRNGRRAGPRPPRRRGALRGGAGGSAPRARAGGRARHALRGRRGRRRLRGARRDLVEVPGGRAAAPPPQPVRDADARAGIPSVGRRLGLGAALPSAAPRARPRALGPARRARPGPGLAPAEPRHAGSLPARAGALRPGARGRPGDRALRRDLWRRPPPPRPAHRRLGQPPIPPADGGAPGDGGRLERHHLRPAGPRPLARHCRAGRLGTDHRSLRRADPRLPRRLEVRGEAGPPRRFHVRRDRAGDGAARAGALRRHRGLRGRGPHRRPPHALRRPPARQRRDFHARMGGRADGAAIARRVRRRGVVALQPGRRWHLPGRHRLLLGRLGRARPRGPHRHDALPAVDAHRGVRLLLHGGALRRNGRPHPGRALPTHGRHRALPFRGKPRALPRLLAAGARLAEDV</sequence>
<feature type="compositionally biased region" description="Basic and acidic residues" evidence="1">
    <location>
        <begin position="161"/>
        <end position="173"/>
    </location>
</feature>
<feature type="non-terminal residue" evidence="2">
    <location>
        <position position="1"/>
    </location>
</feature>
<dbReference type="AlphaFoldDB" id="A0A6J4H9S9"/>
<feature type="compositionally biased region" description="Basic residues" evidence="1">
    <location>
        <begin position="272"/>
        <end position="298"/>
    </location>
</feature>
<reference evidence="2" key="1">
    <citation type="submission" date="2020-02" db="EMBL/GenBank/DDBJ databases">
        <authorList>
            <person name="Meier V. D."/>
        </authorList>
    </citation>
    <scope>NUCLEOTIDE SEQUENCE</scope>
    <source>
        <strain evidence="2">AVDCRST_MAG04</strain>
    </source>
</reference>
<feature type="compositionally biased region" description="Basic and acidic residues" evidence="1">
    <location>
        <begin position="227"/>
        <end position="248"/>
    </location>
</feature>
<feature type="compositionally biased region" description="Low complexity" evidence="1">
    <location>
        <begin position="147"/>
        <end position="159"/>
    </location>
</feature>
<accession>A0A6J4H9S9</accession>
<gene>
    <name evidence="2" type="ORF">AVDCRST_MAG04-389</name>
</gene>
<dbReference type="GO" id="GO:0016787">
    <property type="term" value="F:hydrolase activity"/>
    <property type="evidence" value="ECO:0007669"/>
    <property type="project" value="UniProtKB-KW"/>
</dbReference>
<feature type="compositionally biased region" description="Basic residues" evidence="1">
    <location>
        <begin position="22"/>
        <end position="36"/>
    </location>
</feature>
<feature type="region of interest" description="Disordered" evidence="1">
    <location>
        <begin position="15"/>
        <end position="302"/>
    </location>
</feature>
<evidence type="ECO:0000256" key="1">
    <source>
        <dbReference type="SAM" id="MobiDB-lite"/>
    </source>
</evidence>
<dbReference type="EC" id="3.7.1.-" evidence="2"/>
<organism evidence="2">
    <name type="scientific">uncultured Acetobacteraceae bacterium</name>
    <dbReference type="NCBI Taxonomy" id="169975"/>
    <lineage>
        <taxon>Bacteria</taxon>
        <taxon>Pseudomonadati</taxon>
        <taxon>Pseudomonadota</taxon>
        <taxon>Alphaproteobacteria</taxon>
        <taxon>Acetobacterales</taxon>
        <taxon>Acetobacteraceae</taxon>
        <taxon>environmental samples</taxon>
    </lineage>
</organism>
<evidence type="ECO:0000313" key="2">
    <source>
        <dbReference type="EMBL" id="CAA9216182.1"/>
    </source>
</evidence>
<feature type="non-terminal residue" evidence="2">
    <location>
        <position position="423"/>
    </location>
</feature>
<protein>
    <submittedName>
        <fullName evidence="2">2-hydroxy-6-oxo-6-phenylhexa-2,4-dienoate hydrolase</fullName>
        <ecNumber evidence="2">3.7.1.-</ecNumber>
    </submittedName>
</protein>
<feature type="compositionally biased region" description="Low complexity" evidence="1">
    <location>
        <begin position="103"/>
        <end position="139"/>
    </location>
</feature>
<name>A0A6J4H9S9_9PROT</name>